<gene>
    <name evidence="2" type="ORF">GNB42_001948</name>
    <name evidence="1" type="ORF">GNB54_001350</name>
</gene>
<dbReference type="AlphaFoldDB" id="A0A6Y5YNH0"/>
<dbReference type="EMBL" id="DAAHMM010000004">
    <property type="protein sequence ID" value="HAB6612450.1"/>
    <property type="molecule type" value="Genomic_DNA"/>
</dbReference>
<name>A0A6Y5YNH0_SALET</name>
<protein>
    <submittedName>
        <fullName evidence="1">Uncharacterized protein</fullName>
    </submittedName>
</protein>
<dbReference type="EMBL" id="DAATGT010000005">
    <property type="protein sequence ID" value="HAE8319357.1"/>
    <property type="molecule type" value="Genomic_DNA"/>
</dbReference>
<sequence length="95" mass="10261">MWDEMESWLTDAFGGLKDMFSSGDGESGNLMKGVTGALKLGMMGSMGGKAHSNVQAAPFHYQSNANPITALKTGFDYMKNDINVSQGFNDVKNLF</sequence>
<accession>A0A6Y5YNH0</accession>
<evidence type="ECO:0000313" key="2">
    <source>
        <dbReference type="EMBL" id="HAE8319357.1"/>
    </source>
</evidence>
<reference evidence="1" key="1">
    <citation type="journal article" date="2018" name="Genome Biol.">
        <title>SKESA: strategic k-mer extension for scrupulous assemblies.</title>
        <authorList>
            <person name="Souvorov A."/>
            <person name="Agarwala R."/>
            <person name="Lipman D.J."/>
        </authorList>
    </citation>
    <scope>NUCLEOTIDE SEQUENCE</scope>
    <source>
        <strain evidence="2">IP 2/88</strain>
        <strain evidence="1">IP 33 K</strain>
    </source>
</reference>
<organism evidence="1">
    <name type="scientific">Salmonella enterica subsp. enterica serovar Paratyphi C</name>
    <dbReference type="NCBI Taxonomy" id="57046"/>
    <lineage>
        <taxon>Bacteria</taxon>
        <taxon>Pseudomonadati</taxon>
        <taxon>Pseudomonadota</taxon>
        <taxon>Gammaproteobacteria</taxon>
        <taxon>Enterobacterales</taxon>
        <taxon>Enterobacteriaceae</taxon>
        <taxon>Salmonella</taxon>
    </lineage>
</organism>
<reference evidence="1" key="2">
    <citation type="submission" date="2018-07" db="EMBL/GenBank/DDBJ databases">
        <authorList>
            <consortium name="NCBI Pathogen Detection Project"/>
        </authorList>
    </citation>
    <scope>NUCLEOTIDE SEQUENCE</scope>
    <source>
        <strain evidence="2">IP 2/88</strain>
        <strain evidence="1">IP 33 K</strain>
    </source>
</reference>
<proteinExistence type="predicted"/>
<evidence type="ECO:0000313" key="1">
    <source>
        <dbReference type="EMBL" id="HAB6612450.1"/>
    </source>
</evidence>
<comment type="caution">
    <text evidence="1">The sequence shown here is derived from an EMBL/GenBank/DDBJ whole genome shotgun (WGS) entry which is preliminary data.</text>
</comment>